<gene>
    <name evidence="18" type="ORF">AAP_03542</name>
</gene>
<dbReference type="NCBIfam" id="TIGR02410">
    <property type="entry name" value="carnitine_TMLD"/>
    <property type="match status" value="1"/>
</dbReference>
<dbReference type="Gene3D" id="3.30.2020.30">
    <property type="match status" value="1"/>
</dbReference>
<evidence type="ECO:0000313" key="19">
    <source>
        <dbReference type="Proteomes" id="UP000242877"/>
    </source>
</evidence>
<name>A0A167Y5Y1_9EURO</name>
<comment type="similarity">
    <text evidence="4">Belongs to the gamma-BBH/TMLD family.</text>
</comment>
<dbReference type="InterPro" id="IPR050411">
    <property type="entry name" value="AlphaKG_dependent_hydroxylases"/>
</dbReference>
<evidence type="ECO:0000256" key="7">
    <source>
        <dbReference type="ARBA" id="ARBA00022873"/>
    </source>
</evidence>
<dbReference type="Proteomes" id="UP000242877">
    <property type="component" value="Unassembled WGS sequence"/>
</dbReference>
<evidence type="ECO:0000256" key="11">
    <source>
        <dbReference type="ARBA" id="ARBA00030363"/>
    </source>
</evidence>
<dbReference type="AlphaFoldDB" id="A0A167Y5Y1"/>
<dbReference type="GO" id="GO:0045329">
    <property type="term" value="P:carnitine biosynthetic process"/>
    <property type="evidence" value="ECO:0007669"/>
    <property type="project" value="UniProtKB-UniPathway"/>
</dbReference>
<dbReference type="VEuPathDB" id="FungiDB:AAP_03542"/>
<dbReference type="GO" id="GO:0005739">
    <property type="term" value="C:mitochondrion"/>
    <property type="evidence" value="ECO:0007669"/>
    <property type="project" value="TreeGrafter"/>
</dbReference>
<evidence type="ECO:0000256" key="12">
    <source>
        <dbReference type="ARBA" id="ARBA00031778"/>
    </source>
</evidence>
<accession>A0A167Y5Y1</accession>
<dbReference type="Pfam" id="PF06155">
    <property type="entry name" value="GBBH-like_N"/>
    <property type="match status" value="1"/>
</dbReference>
<feature type="domain" description="Gamma-butyrobetaine hydroxylase-like N-terminal" evidence="17">
    <location>
        <begin position="94"/>
        <end position="160"/>
    </location>
</feature>
<evidence type="ECO:0000256" key="8">
    <source>
        <dbReference type="ARBA" id="ARBA00022964"/>
    </source>
</evidence>
<dbReference type="InterPro" id="IPR012776">
    <property type="entry name" value="Trimethyllysine_dOase"/>
</dbReference>
<keyword evidence="6" id="KW-0479">Metal-binding</keyword>
<dbReference type="PANTHER" id="PTHR10696:SF51">
    <property type="entry name" value="TRIMETHYLLYSINE DIOXYGENASE, MITOCHONDRIAL"/>
    <property type="match status" value="1"/>
</dbReference>
<reference evidence="18 19" key="1">
    <citation type="journal article" date="2016" name="Genome Biol. Evol.">
        <title>Divergent and convergent evolution of fungal pathogenicity.</title>
        <authorList>
            <person name="Shang Y."/>
            <person name="Xiao G."/>
            <person name="Zheng P."/>
            <person name="Cen K."/>
            <person name="Zhan S."/>
            <person name="Wang C."/>
        </authorList>
    </citation>
    <scope>NUCLEOTIDE SEQUENCE [LARGE SCALE GENOMIC DNA]</scope>
    <source>
        <strain evidence="18 19">ARSEF 7405</strain>
    </source>
</reference>
<comment type="cofactor">
    <cofactor evidence="1">
        <name>Fe(2+)</name>
        <dbReference type="ChEBI" id="CHEBI:29033"/>
    </cofactor>
</comment>
<evidence type="ECO:0000259" key="16">
    <source>
        <dbReference type="Pfam" id="PF02668"/>
    </source>
</evidence>
<dbReference type="OrthoDB" id="408743at2759"/>
<dbReference type="EMBL" id="AZGZ01000015">
    <property type="protein sequence ID" value="KZZ90901.1"/>
    <property type="molecule type" value="Genomic_DNA"/>
</dbReference>
<comment type="function">
    <text evidence="14">Converts trimethyllysine (TML) into hydroxytrimethyllysine (HTML).</text>
</comment>
<evidence type="ECO:0000256" key="3">
    <source>
        <dbReference type="ARBA" id="ARBA00005022"/>
    </source>
</evidence>
<evidence type="ECO:0000256" key="5">
    <source>
        <dbReference type="ARBA" id="ARBA00012267"/>
    </source>
</evidence>
<evidence type="ECO:0000256" key="6">
    <source>
        <dbReference type="ARBA" id="ARBA00022723"/>
    </source>
</evidence>
<dbReference type="Pfam" id="PF02668">
    <property type="entry name" value="TauD"/>
    <property type="match status" value="1"/>
</dbReference>
<comment type="catalytic activity">
    <reaction evidence="15">
        <text>N(6),N(6),N(6)-trimethyl-L-lysine + 2-oxoglutarate + O2 = (3S)-3-hydroxy-N(6),N(6),N(6)-trimethyl-L-lysine + succinate + CO2</text>
        <dbReference type="Rhea" id="RHEA:14181"/>
        <dbReference type="ChEBI" id="CHEBI:15379"/>
        <dbReference type="ChEBI" id="CHEBI:16526"/>
        <dbReference type="ChEBI" id="CHEBI:16810"/>
        <dbReference type="ChEBI" id="CHEBI:30031"/>
        <dbReference type="ChEBI" id="CHEBI:58100"/>
        <dbReference type="ChEBI" id="CHEBI:141499"/>
        <dbReference type="EC" id="1.14.11.8"/>
    </reaction>
</comment>
<evidence type="ECO:0000256" key="15">
    <source>
        <dbReference type="ARBA" id="ARBA00049334"/>
    </source>
</evidence>
<protein>
    <recommendedName>
        <fullName evidence="5">trimethyllysine dioxygenase</fullName>
        <ecNumber evidence="5">1.14.11.8</ecNumber>
    </recommendedName>
    <alternativeName>
        <fullName evidence="12">Epsilon-trimethyllysine 2-oxoglutarate dioxygenase</fullName>
    </alternativeName>
    <alternativeName>
        <fullName evidence="11">TML hydroxylase</fullName>
    </alternativeName>
    <alternativeName>
        <fullName evidence="13">TML-alpha-ketoglutarate dioxygenase</fullName>
    </alternativeName>
</protein>
<evidence type="ECO:0000313" key="18">
    <source>
        <dbReference type="EMBL" id="KZZ90901.1"/>
    </source>
</evidence>
<evidence type="ECO:0000256" key="1">
    <source>
        <dbReference type="ARBA" id="ARBA00001954"/>
    </source>
</evidence>
<organism evidence="18 19">
    <name type="scientific">Ascosphaera apis ARSEF 7405</name>
    <dbReference type="NCBI Taxonomy" id="392613"/>
    <lineage>
        <taxon>Eukaryota</taxon>
        <taxon>Fungi</taxon>
        <taxon>Dikarya</taxon>
        <taxon>Ascomycota</taxon>
        <taxon>Pezizomycotina</taxon>
        <taxon>Eurotiomycetes</taxon>
        <taxon>Eurotiomycetidae</taxon>
        <taxon>Onygenales</taxon>
        <taxon>Ascosphaeraceae</taxon>
        <taxon>Ascosphaera</taxon>
    </lineage>
</organism>
<dbReference type="InterPro" id="IPR003819">
    <property type="entry name" value="TauD/TfdA-like"/>
</dbReference>
<evidence type="ECO:0000256" key="10">
    <source>
        <dbReference type="ARBA" id="ARBA00023004"/>
    </source>
</evidence>
<dbReference type="FunFam" id="3.60.130.10:FF:000001">
    <property type="entry name" value="Trimethyllysine dioxygenase, mitochondrial"/>
    <property type="match status" value="1"/>
</dbReference>
<feature type="domain" description="TauD/TfdA-like" evidence="16">
    <location>
        <begin position="196"/>
        <end position="436"/>
    </location>
</feature>
<evidence type="ECO:0000256" key="13">
    <source>
        <dbReference type="ARBA" id="ARBA00032283"/>
    </source>
</evidence>
<dbReference type="EC" id="1.14.11.8" evidence="5"/>
<evidence type="ECO:0000256" key="14">
    <source>
        <dbReference type="ARBA" id="ARBA00046008"/>
    </source>
</evidence>
<dbReference type="PANTHER" id="PTHR10696">
    <property type="entry name" value="GAMMA-BUTYROBETAINE HYDROXYLASE-RELATED"/>
    <property type="match status" value="1"/>
</dbReference>
<dbReference type="Gene3D" id="3.60.130.10">
    <property type="entry name" value="Clavaminate synthase-like"/>
    <property type="match status" value="1"/>
</dbReference>
<dbReference type="GO" id="GO:0005506">
    <property type="term" value="F:iron ion binding"/>
    <property type="evidence" value="ECO:0007669"/>
    <property type="project" value="InterPro"/>
</dbReference>
<keyword evidence="19" id="KW-1185">Reference proteome</keyword>
<dbReference type="SUPFAM" id="SSF51197">
    <property type="entry name" value="Clavaminate synthase-like"/>
    <property type="match status" value="1"/>
</dbReference>
<keyword evidence="9" id="KW-0560">Oxidoreductase</keyword>
<sequence length="461" mass="52929">MNSQYLRATAARVSSGIARYGHHGAFTRSTPRNLATGSRIISREISSTKGYQNAVPISYITKSPLPDFEMDYDSLVAKGKPVKWTMIDLNPVGGKQTKFSNFWLRENCPSWKHPDTHQRQIDPFLTIPLDIAPEEVRTFTDRVEIDWNDGHKSVYDTQWLKDHAQSSRRLPKSDANRHKITFRKDLETVSPKLESKPIVEYEDVMGSDDGVGRWLRLIHKYGFAFVKGTPATPEATEKLLQRIAFIRETHYGGFWDFTADLAKKDMAYTTLPIGAHTDTTYFTDPARLQMFHLLSHDGSGGESLLVDGFEAAKRLFHEDFAAYRILTSVQTVAHASGNEDVMIQPAIPYPVLNHNPVTDELYQVRWNNEDRASKNLYSMVTMNAWYVAAKKWSDIISRPEMQIWFQLEPGMPMIFDNWRMMHGRAEFDGKRRICGGYINNDDFQSRLNLLTRGRKQLLKEL</sequence>
<dbReference type="CDD" id="cd00250">
    <property type="entry name" value="CAS_like"/>
    <property type="match status" value="1"/>
</dbReference>
<keyword evidence="10" id="KW-0408">Iron</keyword>
<comment type="caution">
    <text evidence="18">The sequence shown here is derived from an EMBL/GenBank/DDBJ whole genome shotgun (WGS) entry which is preliminary data.</text>
</comment>
<comment type="pathway">
    <text evidence="3">Amine and polyamine biosynthesis; carnitine biosynthesis.</text>
</comment>
<dbReference type="InterPro" id="IPR042098">
    <property type="entry name" value="TauD-like_sf"/>
</dbReference>
<dbReference type="InterPro" id="IPR038492">
    <property type="entry name" value="GBBH-like_N_sf"/>
</dbReference>
<evidence type="ECO:0000259" key="17">
    <source>
        <dbReference type="Pfam" id="PF06155"/>
    </source>
</evidence>
<evidence type="ECO:0000256" key="9">
    <source>
        <dbReference type="ARBA" id="ARBA00023002"/>
    </source>
</evidence>
<keyword evidence="7" id="KW-0124">Carnitine biosynthesis</keyword>
<dbReference type="InterPro" id="IPR010376">
    <property type="entry name" value="GBBH-like_N"/>
</dbReference>
<evidence type="ECO:0000256" key="4">
    <source>
        <dbReference type="ARBA" id="ARBA00008654"/>
    </source>
</evidence>
<proteinExistence type="inferred from homology"/>
<dbReference type="UniPathway" id="UPA00118"/>
<evidence type="ECO:0000256" key="2">
    <source>
        <dbReference type="ARBA" id="ARBA00001961"/>
    </source>
</evidence>
<comment type="cofactor">
    <cofactor evidence="2">
        <name>L-ascorbate</name>
        <dbReference type="ChEBI" id="CHEBI:38290"/>
    </cofactor>
</comment>
<dbReference type="GO" id="GO:0050353">
    <property type="term" value="F:trimethyllysine dioxygenase activity"/>
    <property type="evidence" value="ECO:0007669"/>
    <property type="project" value="UniProtKB-EC"/>
</dbReference>
<keyword evidence="8 18" id="KW-0223">Dioxygenase</keyword>